<evidence type="ECO:0000256" key="3">
    <source>
        <dbReference type="ARBA" id="ARBA00024327"/>
    </source>
</evidence>
<dbReference type="EMBL" id="LT629772">
    <property type="protein sequence ID" value="SDT48033.1"/>
    <property type="molecule type" value="Genomic_DNA"/>
</dbReference>
<dbReference type="Pfam" id="PF01507">
    <property type="entry name" value="PAPS_reduct"/>
    <property type="match status" value="1"/>
</dbReference>
<dbReference type="AlphaFoldDB" id="A0A1H2AQ43"/>
<dbReference type="GO" id="GO:0070814">
    <property type="term" value="P:hydrogen sulfide biosynthetic process"/>
    <property type="evidence" value="ECO:0007669"/>
    <property type="project" value="UniProtKB-UniRule"/>
</dbReference>
<keyword evidence="7" id="KW-1185">Reference proteome</keyword>
<dbReference type="NCBIfam" id="TIGR00434">
    <property type="entry name" value="cysH"/>
    <property type="match status" value="1"/>
</dbReference>
<protein>
    <recommendedName>
        <fullName evidence="4">Adenosine 5'-phosphosulfate reductase</fullName>
        <shortName evidence="4">APS reductase</shortName>
        <ecNumber evidence="4">1.8.4.10</ecNumber>
    </recommendedName>
    <alternativeName>
        <fullName evidence="4">5'-adenylylsulfate reductase</fullName>
    </alternativeName>
    <alternativeName>
        <fullName evidence="4">Thioredoxin-dependent 5'-adenylylsulfate reductase</fullName>
    </alternativeName>
</protein>
<dbReference type="PIRSF" id="PIRSF000857">
    <property type="entry name" value="PAPS_reductase"/>
    <property type="match status" value="1"/>
</dbReference>
<evidence type="ECO:0000313" key="7">
    <source>
        <dbReference type="Proteomes" id="UP000199103"/>
    </source>
</evidence>
<comment type="catalytic activity">
    <reaction evidence="4">
        <text>[thioredoxin]-disulfide + sulfite + AMP + 2 H(+) = adenosine 5'-phosphosulfate + [thioredoxin]-dithiol</text>
        <dbReference type="Rhea" id="RHEA:21976"/>
        <dbReference type="Rhea" id="RHEA-COMP:10698"/>
        <dbReference type="Rhea" id="RHEA-COMP:10700"/>
        <dbReference type="ChEBI" id="CHEBI:15378"/>
        <dbReference type="ChEBI" id="CHEBI:17359"/>
        <dbReference type="ChEBI" id="CHEBI:29950"/>
        <dbReference type="ChEBI" id="CHEBI:50058"/>
        <dbReference type="ChEBI" id="CHEBI:58243"/>
        <dbReference type="ChEBI" id="CHEBI:456215"/>
        <dbReference type="EC" id="1.8.4.10"/>
    </reaction>
</comment>
<evidence type="ECO:0000256" key="2">
    <source>
        <dbReference type="ARBA" id="ARBA00023002"/>
    </source>
</evidence>
<dbReference type="InterPro" id="IPR002500">
    <property type="entry name" value="PAPS_reduct_dom"/>
</dbReference>
<organism evidence="6 7">
    <name type="scientific">Microlunatus soli</name>
    <dbReference type="NCBI Taxonomy" id="630515"/>
    <lineage>
        <taxon>Bacteria</taxon>
        <taxon>Bacillati</taxon>
        <taxon>Actinomycetota</taxon>
        <taxon>Actinomycetes</taxon>
        <taxon>Propionibacteriales</taxon>
        <taxon>Propionibacteriaceae</taxon>
        <taxon>Microlunatus</taxon>
    </lineage>
</organism>
<evidence type="ECO:0000259" key="5">
    <source>
        <dbReference type="Pfam" id="PF01507"/>
    </source>
</evidence>
<sequence length="248" mass="27049">MTICQTSTERDIELGDSNDLSEGQLRALAERAGQELEGAPAEEILAWGFARFGRRLAVTASMADTVMIHLAEQTAPGMDVIFLDTGYHFVETIGTRDAVEQIFDVNVGNVTPELSVAEQDARYGKDLFASNPDLCCQMRKVEPLGKVLKPYNAWATGLRRVDSARRADTRVVAFDNVKKMVKIAPIASWTDDEVAAYIDKHSLISNPLLADGYPSIGCEPCTSRPVDGGDPRSGRWAGRGKTECGIQL</sequence>
<feature type="binding site" evidence="4">
    <location>
        <position position="136"/>
    </location>
    <ligand>
        <name>[4Fe-4S] cluster</name>
        <dbReference type="ChEBI" id="CHEBI:49883"/>
    </ligand>
</feature>
<evidence type="ECO:0000256" key="4">
    <source>
        <dbReference type="HAMAP-Rule" id="MF_00063"/>
    </source>
</evidence>
<keyword evidence="4" id="KW-0479">Metal-binding</keyword>
<evidence type="ECO:0000313" key="6">
    <source>
        <dbReference type="EMBL" id="SDT48033.1"/>
    </source>
</evidence>
<dbReference type="InterPro" id="IPR014729">
    <property type="entry name" value="Rossmann-like_a/b/a_fold"/>
</dbReference>
<name>A0A1H2AQ43_9ACTN</name>
<dbReference type="EC" id="1.8.4.10" evidence="4"/>
<dbReference type="GO" id="GO:0019379">
    <property type="term" value="P:sulfate assimilation, phosphoadenylyl sulfate reduction by phosphoadenylyl-sulfate reductase (thioredoxin)"/>
    <property type="evidence" value="ECO:0007669"/>
    <property type="project" value="UniProtKB-UniRule"/>
</dbReference>
<feature type="binding site" evidence="4">
    <location>
        <position position="218"/>
    </location>
    <ligand>
        <name>[4Fe-4S] cluster</name>
        <dbReference type="ChEBI" id="CHEBI:49883"/>
    </ligand>
</feature>
<keyword evidence="4" id="KW-0963">Cytoplasm</keyword>
<feature type="active site" description="Nucleophile; cysteine thiosulfonate intermediate" evidence="4">
    <location>
        <position position="244"/>
    </location>
</feature>
<dbReference type="CDD" id="cd23945">
    <property type="entry name" value="PAPS_reductase"/>
    <property type="match status" value="1"/>
</dbReference>
<comment type="subcellular location">
    <subcellularLocation>
        <location evidence="4">Cytoplasm</location>
    </subcellularLocation>
</comment>
<dbReference type="InterPro" id="IPR004511">
    <property type="entry name" value="PAPS/APS_Rdtase"/>
</dbReference>
<dbReference type="RefSeq" id="WP_091531427.1">
    <property type="nucleotide sequence ID" value="NZ_LT629772.1"/>
</dbReference>
<comment type="cofactor">
    <cofactor evidence="4">
        <name>[4Fe-4S] cluster</name>
        <dbReference type="ChEBI" id="CHEBI:49883"/>
    </cofactor>
    <text evidence="4">Binds 1 [4Fe-4S] cluster per subunit.</text>
</comment>
<keyword evidence="2 4" id="KW-0560">Oxidoreductase</keyword>
<dbReference type="NCBIfam" id="NF002537">
    <property type="entry name" value="PRK02090.1"/>
    <property type="match status" value="1"/>
</dbReference>
<dbReference type="SUPFAM" id="SSF52402">
    <property type="entry name" value="Adenine nucleotide alpha hydrolases-like"/>
    <property type="match status" value="1"/>
</dbReference>
<comment type="similarity">
    <text evidence="1 4">Belongs to the PAPS reductase family. CysH subfamily.</text>
</comment>
<feature type="binding site" evidence="4">
    <location>
        <position position="221"/>
    </location>
    <ligand>
        <name>[4Fe-4S] cluster</name>
        <dbReference type="ChEBI" id="CHEBI:49883"/>
    </ligand>
</feature>
<dbReference type="Gene3D" id="3.40.50.620">
    <property type="entry name" value="HUPs"/>
    <property type="match status" value="1"/>
</dbReference>
<dbReference type="GO" id="GO:0046872">
    <property type="term" value="F:metal ion binding"/>
    <property type="evidence" value="ECO:0007669"/>
    <property type="project" value="UniProtKB-KW"/>
</dbReference>
<dbReference type="Proteomes" id="UP000199103">
    <property type="component" value="Chromosome I"/>
</dbReference>
<accession>A0A1H2AQ43</accession>
<dbReference type="GO" id="GO:0005737">
    <property type="term" value="C:cytoplasm"/>
    <property type="evidence" value="ECO:0007669"/>
    <property type="project" value="UniProtKB-SubCell"/>
</dbReference>
<gene>
    <name evidence="4" type="primary">cysH</name>
    <name evidence="6" type="ORF">SAMN04489812_6132</name>
</gene>
<dbReference type="PANTHER" id="PTHR46509">
    <property type="entry name" value="PHOSPHOADENOSINE PHOSPHOSULFATE REDUCTASE"/>
    <property type="match status" value="1"/>
</dbReference>
<feature type="domain" description="Phosphoadenosine phosphosulphate reductase" evidence="5">
    <location>
        <begin position="61"/>
        <end position="223"/>
    </location>
</feature>
<dbReference type="HAMAP" id="MF_00063">
    <property type="entry name" value="CysH"/>
    <property type="match status" value="1"/>
</dbReference>
<comment type="function">
    <text evidence="4">Catalyzes the formation of sulfite from adenosine 5'-phosphosulfate (APS) using thioredoxin as an electron donor.</text>
</comment>
<reference evidence="6 7" key="1">
    <citation type="submission" date="2016-10" db="EMBL/GenBank/DDBJ databases">
        <authorList>
            <person name="de Groot N.N."/>
        </authorList>
    </citation>
    <scope>NUCLEOTIDE SEQUENCE [LARGE SCALE GENOMIC DNA]</scope>
    <source>
        <strain evidence="6 7">DSM 21800</strain>
    </source>
</reference>
<keyword evidence="4" id="KW-0411">Iron-sulfur</keyword>
<dbReference type="GO" id="GO:0043866">
    <property type="term" value="F:adenylyl-sulfate reductase (thioredoxin) activity"/>
    <property type="evidence" value="ECO:0007669"/>
    <property type="project" value="UniProtKB-EC"/>
</dbReference>
<dbReference type="OrthoDB" id="9794018at2"/>
<dbReference type="GO" id="GO:0051539">
    <property type="term" value="F:4 iron, 4 sulfur cluster binding"/>
    <property type="evidence" value="ECO:0007669"/>
    <property type="project" value="UniProtKB-UniRule"/>
</dbReference>
<dbReference type="PANTHER" id="PTHR46509:SF1">
    <property type="entry name" value="PHOSPHOADENOSINE PHOSPHOSULFATE REDUCTASE"/>
    <property type="match status" value="1"/>
</dbReference>
<proteinExistence type="inferred from homology"/>
<dbReference type="GO" id="GO:0004604">
    <property type="term" value="F:phosphoadenylyl-sulfate reductase (thioredoxin) activity"/>
    <property type="evidence" value="ECO:0007669"/>
    <property type="project" value="UniProtKB-UniRule"/>
</dbReference>
<keyword evidence="4" id="KW-0408">Iron</keyword>
<dbReference type="STRING" id="630515.SAMN04489812_6132"/>
<comment type="pathway">
    <text evidence="3 4">Sulfur metabolism; hydrogen sulfide biosynthesis; sulfite from sulfate.</text>
</comment>
<evidence type="ECO:0000256" key="1">
    <source>
        <dbReference type="ARBA" id="ARBA00009732"/>
    </source>
</evidence>
<feature type="binding site" evidence="4">
    <location>
        <position position="135"/>
    </location>
    <ligand>
        <name>[4Fe-4S] cluster</name>
        <dbReference type="ChEBI" id="CHEBI:49883"/>
    </ligand>
</feature>